<dbReference type="Proteomes" id="UP001610444">
    <property type="component" value="Unassembled WGS sequence"/>
</dbReference>
<evidence type="ECO:0000313" key="2">
    <source>
        <dbReference type="EMBL" id="KAL2861857.1"/>
    </source>
</evidence>
<evidence type="ECO:0000313" key="3">
    <source>
        <dbReference type="Proteomes" id="UP001610444"/>
    </source>
</evidence>
<dbReference type="EMBL" id="JBFXLR010000001">
    <property type="protein sequence ID" value="KAL2861857.1"/>
    <property type="molecule type" value="Genomic_DNA"/>
</dbReference>
<comment type="caution">
    <text evidence="2">The sequence shown here is derived from an EMBL/GenBank/DDBJ whole genome shotgun (WGS) entry which is preliminary data.</text>
</comment>
<organism evidence="2 3">
    <name type="scientific">Aspergillus pseudodeflectus</name>
    <dbReference type="NCBI Taxonomy" id="176178"/>
    <lineage>
        <taxon>Eukaryota</taxon>
        <taxon>Fungi</taxon>
        <taxon>Dikarya</taxon>
        <taxon>Ascomycota</taxon>
        <taxon>Pezizomycotina</taxon>
        <taxon>Eurotiomycetes</taxon>
        <taxon>Eurotiomycetidae</taxon>
        <taxon>Eurotiales</taxon>
        <taxon>Aspergillaceae</taxon>
        <taxon>Aspergillus</taxon>
        <taxon>Aspergillus subgen. Nidulantes</taxon>
    </lineage>
</organism>
<proteinExistence type="predicted"/>
<sequence>MGRGVQEESRMGAAESVIDGYSTDVDSSKSNPKPTALNKSTTKIPIDILGQGPTKALTWLVNSVIQ</sequence>
<reference evidence="2 3" key="1">
    <citation type="submission" date="2024-07" db="EMBL/GenBank/DDBJ databases">
        <title>Section-level genome sequencing and comparative genomics of Aspergillus sections Usti and Cavernicolus.</title>
        <authorList>
            <consortium name="Lawrence Berkeley National Laboratory"/>
            <person name="Nybo J.L."/>
            <person name="Vesth T.C."/>
            <person name="Theobald S."/>
            <person name="Frisvad J.C."/>
            <person name="Larsen T.O."/>
            <person name="Kjaerboelling I."/>
            <person name="Rothschild-Mancinelli K."/>
            <person name="Lyhne E.K."/>
            <person name="Kogle M.E."/>
            <person name="Barry K."/>
            <person name="Clum A."/>
            <person name="Na H."/>
            <person name="Ledsgaard L."/>
            <person name="Lin J."/>
            <person name="Lipzen A."/>
            <person name="Kuo A."/>
            <person name="Riley R."/>
            <person name="Mondo S."/>
            <person name="LaButti K."/>
            <person name="Haridas S."/>
            <person name="Pangalinan J."/>
            <person name="Salamov A.A."/>
            <person name="Simmons B.A."/>
            <person name="Magnuson J.K."/>
            <person name="Chen J."/>
            <person name="Drula E."/>
            <person name="Henrissat B."/>
            <person name="Wiebenga A."/>
            <person name="Lubbers R.J."/>
            <person name="Gomes A.C."/>
            <person name="Macurrencykelacurrency M.R."/>
            <person name="Stajich J."/>
            <person name="Grigoriev I.V."/>
            <person name="Mortensen U.H."/>
            <person name="De vries R.P."/>
            <person name="Baker S.E."/>
            <person name="Andersen M.R."/>
        </authorList>
    </citation>
    <scope>NUCLEOTIDE SEQUENCE [LARGE SCALE GENOMIC DNA]</scope>
    <source>
        <strain evidence="2 3">CBS 756.74</strain>
    </source>
</reference>
<feature type="compositionally biased region" description="Basic and acidic residues" evidence="1">
    <location>
        <begin position="1"/>
        <end position="10"/>
    </location>
</feature>
<gene>
    <name evidence="2" type="ORF">BJX68DRAFT_223414</name>
</gene>
<feature type="region of interest" description="Disordered" evidence="1">
    <location>
        <begin position="1"/>
        <end position="40"/>
    </location>
</feature>
<evidence type="ECO:0000256" key="1">
    <source>
        <dbReference type="SAM" id="MobiDB-lite"/>
    </source>
</evidence>
<protein>
    <submittedName>
        <fullName evidence="2">Uncharacterized protein</fullName>
    </submittedName>
</protein>
<name>A0ABR4LBW2_9EURO</name>
<feature type="compositionally biased region" description="Polar residues" evidence="1">
    <location>
        <begin position="24"/>
        <end position="40"/>
    </location>
</feature>
<dbReference type="GeneID" id="98153303"/>
<accession>A0ABR4LBW2</accession>
<keyword evidence="3" id="KW-1185">Reference proteome</keyword>
<dbReference type="RefSeq" id="XP_070905947.1">
    <property type="nucleotide sequence ID" value="XM_071038139.1"/>
</dbReference>